<evidence type="ECO:0000256" key="1">
    <source>
        <dbReference type="SAM" id="SignalP"/>
    </source>
</evidence>
<sequence length="374" mass="39555">MKRRTLLTAVTLAPLASAVGTAPARADGKGEAVTRAAAAAAAAAADADADWDMLSNLLSGYAGHWTSPPVTTDPGRLTDKMTDGALLGNGELGVVAGGDRNTLRLYLGRNGFWTSPGPQGAHPITLGGLTLRRVSGSDHGTAYEMTQDILNAEVRTELTINGAPISVRTYVTDSADIVVIEVSTSGSAEVRLALDTWTKSGDSRYPAKSGIEGSTLWAEPSTESGSSSQWVARMGLAVPRPQVRHGCGGQRVDSGHGAADVVSDTAAAFDCRDDGDRLIYPVAIGPQGACSEWYFWNQLTNATYAAVTLVSTYEYTPDAAFLKDTLYPYLVQLANFWEDYVGPKEADGKSVDASQNNDRYTFTTRAGETYTLSP</sequence>
<feature type="signal peptide" evidence="1">
    <location>
        <begin position="1"/>
        <end position="26"/>
    </location>
</feature>
<accession>A0ABN1PJ00</accession>
<comment type="caution">
    <text evidence="3">The sequence shown here is derived from an EMBL/GenBank/DDBJ whole genome shotgun (WGS) entry which is preliminary data.</text>
</comment>
<protein>
    <recommendedName>
        <fullName evidence="2">Glycosyl hydrolase family 95 catalytic domain-containing protein</fullName>
    </recommendedName>
</protein>
<gene>
    <name evidence="3" type="ORF">GCM10009575_031070</name>
</gene>
<dbReference type="EMBL" id="BAAAID010000016">
    <property type="protein sequence ID" value="GAA0928912.1"/>
    <property type="molecule type" value="Genomic_DNA"/>
</dbReference>
<feature type="domain" description="Glycosyl hydrolase family 95 catalytic" evidence="2">
    <location>
        <begin position="294"/>
        <end position="368"/>
    </location>
</feature>
<keyword evidence="1" id="KW-0732">Signal</keyword>
<organism evidence="3 4">
    <name type="scientific">Streptomyces rhizosphaericus</name>
    <dbReference type="NCBI Taxonomy" id="114699"/>
    <lineage>
        <taxon>Bacteria</taxon>
        <taxon>Bacillati</taxon>
        <taxon>Actinomycetota</taxon>
        <taxon>Actinomycetes</taxon>
        <taxon>Kitasatosporales</taxon>
        <taxon>Streptomycetaceae</taxon>
        <taxon>Streptomyces</taxon>
        <taxon>Streptomyces violaceusniger group</taxon>
    </lineage>
</organism>
<name>A0ABN1PJ00_9ACTN</name>
<dbReference type="Pfam" id="PF22124">
    <property type="entry name" value="Glyco_hydro_95_cat"/>
    <property type="match status" value="1"/>
</dbReference>
<reference evidence="3 4" key="1">
    <citation type="journal article" date="2019" name="Int. J. Syst. Evol. Microbiol.">
        <title>The Global Catalogue of Microorganisms (GCM) 10K type strain sequencing project: providing services to taxonomists for standard genome sequencing and annotation.</title>
        <authorList>
            <consortium name="The Broad Institute Genomics Platform"/>
            <consortium name="The Broad Institute Genome Sequencing Center for Infectious Disease"/>
            <person name="Wu L."/>
            <person name="Ma J."/>
        </authorList>
    </citation>
    <scope>NUCLEOTIDE SEQUENCE [LARGE SCALE GENOMIC DNA]</scope>
    <source>
        <strain evidence="3 4">JCM 11444</strain>
    </source>
</reference>
<dbReference type="InterPro" id="IPR054363">
    <property type="entry name" value="GH95_cat"/>
</dbReference>
<evidence type="ECO:0000313" key="4">
    <source>
        <dbReference type="Proteomes" id="UP001500418"/>
    </source>
</evidence>
<keyword evidence="4" id="KW-1185">Reference proteome</keyword>
<evidence type="ECO:0000313" key="3">
    <source>
        <dbReference type="EMBL" id="GAA0928912.1"/>
    </source>
</evidence>
<evidence type="ECO:0000259" key="2">
    <source>
        <dbReference type="Pfam" id="PF22124"/>
    </source>
</evidence>
<feature type="chain" id="PRO_5045745567" description="Glycosyl hydrolase family 95 catalytic domain-containing protein" evidence="1">
    <location>
        <begin position="27"/>
        <end position="374"/>
    </location>
</feature>
<proteinExistence type="predicted"/>
<dbReference type="Proteomes" id="UP001500418">
    <property type="component" value="Unassembled WGS sequence"/>
</dbReference>